<feature type="compositionally biased region" description="Basic and acidic residues" evidence="1">
    <location>
        <begin position="235"/>
        <end position="254"/>
    </location>
</feature>
<dbReference type="EMBL" id="NAAD01000006">
    <property type="protein sequence ID" value="ORJ61325.1"/>
    <property type="molecule type" value="Genomic_DNA"/>
</dbReference>
<dbReference type="RefSeq" id="WP_085010004.1">
    <property type="nucleotide sequence ID" value="NZ_NAAD01000006.1"/>
</dbReference>
<dbReference type="PANTHER" id="PTHR41248">
    <property type="entry name" value="NORD PROTEIN"/>
    <property type="match status" value="1"/>
</dbReference>
<dbReference type="OrthoDB" id="5429046at2"/>
<feature type="compositionally biased region" description="Low complexity" evidence="1">
    <location>
        <begin position="297"/>
        <end position="307"/>
    </location>
</feature>
<dbReference type="PROSITE" id="PS50234">
    <property type="entry name" value="VWFA"/>
    <property type="match status" value="1"/>
</dbReference>
<comment type="caution">
    <text evidence="3">The sequence shown here is derived from an EMBL/GenBank/DDBJ whole genome shotgun (WGS) entry which is preliminary data.</text>
</comment>
<dbReference type="InterPro" id="IPR002035">
    <property type="entry name" value="VWF_A"/>
</dbReference>
<dbReference type="InterPro" id="IPR036465">
    <property type="entry name" value="vWFA_dom_sf"/>
</dbReference>
<feature type="region of interest" description="Disordered" evidence="1">
    <location>
        <begin position="207"/>
        <end position="314"/>
    </location>
</feature>
<reference evidence="3 4" key="1">
    <citation type="submission" date="2017-03" db="EMBL/GenBank/DDBJ databases">
        <title>Genome sequence of Geothermobacter sp. EPR-M, Deep-Sea Iron Reducer.</title>
        <authorList>
            <person name="Tully B."/>
            <person name="Savalia P."/>
            <person name="Abuyen K."/>
            <person name="Baughan C."/>
            <person name="Romero E."/>
            <person name="Ronkowski C."/>
            <person name="Torres B."/>
            <person name="Tremblay J."/>
            <person name="Trujillo A."/>
            <person name="Tyler M."/>
            <person name="Perez-Rodriguez I."/>
            <person name="Amend J."/>
        </authorList>
    </citation>
    <scope>NUCLEOTIDE SEQUENCE [LARGE SCALE GENOMIC DNA]</scope>
    <source>
        <strain evidence="3 4">EPR-M</strain>
    </source>
</reference>
<sequence length="601" mass="64628">MNITKSLPIVAKAIGDQMGVKVIVGGTQAATDGETIYLPTLPEDNDEAVILARGFLDHEAAHVRLTDFSVEKGSTPLMAGLANIIEDVRIEKKMGQLYPGCAVNLRNLANHLAEKGEFDPDWADPASLLCGWILSRCRNRVLKQAGLIPLFERINNILSQLIGQSLLDRVDKLLDQVGVLDSTQESTALAKKIMKLLQQEQQQSQCQCRQEGSGEDDAPQQNDGGGEQEQEQNENQEKDQEDRSKSGTDEEQNSRSDCQGDSNSDGNGGTRNQEDGHQADPDGEASSGSGTDKDHNNGNPAAGSASAQQRSESLRKILSSQQEDYGDIGEMVAEKLEGMAVFPETAGENCSMLYPGETFADDLQLSIPPDLFDVRKETSALRSRLGSLIQASKLKRSCAGRSGRRIDQRVLARLPVGDTRIFRRKEEKTAVNTAVIVLLDRSGSMSGNNRITLAAQATLALADALYAVPGVSVSVASFPGKNGSVVPLTPFGASPARTINNYGICPDGGTPLAHALGWAAVQFAHRQESRKILVVATDGVPSSPGLVLAYLKRLAAQGVEQIGLGIEDQGLCGNYFPNYRTVRTVSELPNAMFDMLKDALT</sequence>
<gene>
    <name evidence="3" type="ORF">B5V00_06750</name>
</gene>
<proteinExistence type="predicted"/>
<evidence type="ECO:0000259" key="2">
    <source>
        <dbReference type="PROSITE" id="PS50234"/>
    </source>
</evidence>
<dbReference type="AlphaFoldDB" id="A0A1X0Y832"/>
<dbReference type="SUPFAM" id="SSF53300">
    <property type="entry name" value="vWA-like"/>
    <property type="match status" value="1"/>
</dbReference>
<dbReference type="STRING" id="1969733.B5V00_06750"/>
<dbReference type="SMART" id="SM00327">
    <property type="entry name" value="VWA"/>
    <property type="match status" value="1"/>
</dbReference>
<dbReference type="InterPro" id="IPR051928">
    <property type="entry name" value="NorD/CobT"/>
</dbReference>
<dbReference type="Pfam" id="PF06213">
    <property type="entry name" value="CobT"/>
    <property type="match status" value="1"/>
</dbReference>
<dbReference type="Proteomes" id="UP000193136">
    <property type="component" value="Unassembled WGS sequence"/>
</dbReference>
<protein>
    <recommendedName>
        <fullName evidence="2">VWFA domain-containing protein</fullName>
    </recommendedName>
</protein>
<keyword evidence="4" id="KW-1185">Reference proteome</keyword>
<dbReference type="Pfam" id="PF13519">
    <property type="entry name" value="VWA_2"/>
    <property type="match status" value="1"/>
</dbReference>
<dbReference type="Gene3D" id="3.40.50.410">
    <property type="entry name" value="von Willebrand factor, type A domain"/>
    <property type="match status" value="1"/>
</dbReference>
<evidence type="ECO:0000313" key="4">
    <source>
        <dbReference type="Proteomes" id="UP000193136"/>
    </source>
</evidence>
<evidence type="ECO:0000313" key="3">
    <source>
        <dbReference type="EMBL" id="ORJ61325.1"/>
    </source>
</evidence>
<name>A0A1X0Y832_9BACT</name>
<dbReference type="GO" id="GO:0009236">
    <property type="term" value="P:cobalamin biosynthetic process"/>
    <property type="evidence" value="ECO:0007669"/>
    <property type="project" value="InterPro"/>
</dbReference>
<dbReference type="CDD" id="cd00198">
    <property type="entry name" value="vWFA"/>
    <property type="match status" value="1"/>
</dbReference>
<evidence type="ECO:0000256" key="1">
    <source>
        <dbReference type="SAM" id="MobiDB-lite"/>
    </source>
</evidence>
<organism evidence="3 4">
    <name type="scientific">Geothermobacter hydrogeniphilus</name>
    <dbReference type="NCBI Taxonomy" id="1969733"/>
    <lineage>
        <taxon>Bacteria</taxon>
        <taxon>Pseudomonadati</taxon>
        <taxon>Thermodesulfobacteriota</taxon>
        <taxon>Desulfuromonadia</taxon>
        <taxon>Desulfuromonadales</taxon>
        <taxon>Geothermobacteraceae</taxon>
        <taxon>Geothermobacter</taxon>
    </lineage>
</organism>
<dbReference type="InterPro" id="IPR006538">
    <property type="entry name" value="CobT"/>
</dbReference>
<feature type="compositionally biased region" description="Polar residues" evidence="1">
    <location>
        <begin position="255"/>
        <end position="265"/>
    </location>
</feature>
<dbReference type="PANTHER" id="PTHR41248:SF1">
    <property type="entry name" value="NORD PROTEIN"/>
    <property type="match status" value="1"/>
</dbReference>
<feature type="domain" description="VWFA" evidence="2">
    <location>
        <begin position="434"/>
        <end position="601"/>
    </location>
</feature>
<accession>A0A1X0Y832</accession>